<evidence type="ECO:0000256" key="7">
    <source>
        <dbReference type="SAM" id="MobiDB-lite"/>
    </source>
</evidence>
<organism evidence="9 10">
    <name type="scientific">Hohenbuehelia grisea</name>
    <dbReference type="NCBI Taxonomy" id="104357"/>
    <lineage>
        <taxon>Eukaryota</taxon>
        <taxon>Fungi</taxon>
        <taxon>Dikarya</taxon>
        <taxon>Basidiomycota</taxon>
        <taxon>Agaricomycotina</taxon>
        <taxon>Agaricomycetes</taxon>
        <taxon>Agaricomycetidae</taxon>
        <taxon>Agaricales</taxon>
        <taxon>Pleurotineae</taxon>
        <taxon>Pleurotaceae</taxon>
        <taxon>Hohenbuehelia</taxon>
    </lineage>
</organism>
<dbReference type="InterPro" id="IPR000425">
    <property type="entry name" value="MIP"/>
</dbReference>
<feature type="compositionally biased region" description="Polar residues" evidence="7">
    <location>
        <begin position="285"/>
        <end position="298"/>
    </location>
</feature>
<feature type="transmembrane region" description="Helical" evidence="8">
    <location>
        <begin position="211"/>
        <end position="231"/>
    </location>
</feature>
<evidence type="ECO:0000256" key="8">
    <source>
        <dbReference type="SAM" id="Phobius"/>
    </source>
</evidence>
<evidence type="ECO:0000313" key="9">
    <source>
        <dbReference type="EMBL" id="KAL0945460.1"/>
    </source>
</evidence>
<comment type="similarity">
    <text evidence="2 6">Belongs to the MIP/aquaporin (TC 1.A.8) family.</text>
</comment>
<feature type="transmembrane region" description="Helical" evidence="8">
    <location>
        <begin position="136"/>
        <end position="158"/>
    </location>
</feature>
<dbReference type="InterPro" id="IPR034294">
    <property type="entry name" value="Aquaporin_transptr"/>
</dbReference>
<keyword evidence="6" id="KW-0813">Transport</keyword>
<evidence type="ECO:0000256" key="3">
    <source>
        <dbReference type="ARBA" id="ARBA00022692"/>
    </source>
</evidence>
<dbReference type="Gene3D" id="1.20.1080.10">
    <property type="entry name" value="Glycerol uptake facilitator protein"/>
    <property type="match status" value="1"/>
</dbReference>
<dbReference type="SUPFAM" id="SSF81338">
    <property type="entry name" value="Aquaporin-like"/>
    <property type="match status" value="1"/>
</dbReference>
<feature type="transmembrane region" description="Helical" evidence="8">
    <location>
        <begin position="53"/>
        <end position="71"/>
    </location>
</feature>
<dbReference type="InterPro" id="IPR023271">
    <property type="entry name" value="Aquaporin-like"/>
</dbReference>
<protein>
    <recommendedName>
        <fullName evidence="11">Aquaporin</fullName>
    </recommendedName>
</protein>
<dbReference type="EMBL" id="JASNQZ010000018">
    <property type="protein sequence ID" value="KAL0945460.1"/>
    <property type="molecule type" value="Genomic_DNA"/>
</dbReference>
<comment type="subcellular location">
    <subcellularLocation>
        <location evidence="1">Membrane</location>
        <topology evidence="1">Multi-pass membrane protein</topology>
    </subcellularLocation>
</comment>
<evidence type="ECO:0000256" key="5">
    <source>
        <dbReference type="ARBA" id="ARBA00023136"/>
    </source>
</evidence>
<evidence type="ECO:0000313" key="10">
    <source>
        <dbReference type="Proteomes" id="UP001556367"/>
    </source>
</evidence>
<feature type="transmembrane region" description="Helical" evidence="8">
    <location>
        <begin position="170"/>
        <end position="191"/>
    </location>
</feature>
<evidence type="ECO:0000256" key="1">
    <source>
        <dbReference type="ARBA" id="ARBA00004141"/>
    </source>
</evidence>
<reference evidence="10" key="1">
    <citation type="submission" date="2024-06" db="EMBL/GenBank/DDBJ databases">
        <title>Multi-omics analyses provide insights into the biosynthesis of the anticancer antibiotic pleurotin in Hohenbuehelia grisea.</title>
        <authorList>
            <person name="Weaver J.A."/>
            <person name="Alberti F."/>
        </authorList>
    </citation>
    <scope>NUCLEOTIDE SEQUENCE [LARGE SCALE GENOMIC DNA]</scope>
    <source>
        <strain evidence="10">T-177</strain>
    </source>
</reference>
<comment type="caution">
    <text evidence="9">The sequence shown here is derived from an EMBL/GenBank/DDBJ whole genome shotgun (WGS) entry which is preliminary data.</text>
</comment>
<keyword evidence="3 6" id="KW-0812">Transmembrane</keyword>
<evidence type="ECO:0000256" key="2">
    <source>
        <dbReference type="ARBA" id="ARBA00006175"/>
    </source>
</evidence>
<feature type="transmembrane region" description="Helical" evidence="8">
    <location>
        <begin position="20"/>
        <end position="41"/>
    </location>
</feature>
<dbReference type="Pfam" id="PF00230">
    <property type="entry name" value="MIP"/>
    <property type="match status" value="1"/>
</dbReference>
<gene>
    <name evidence="9" type="ORF">HGRIS_000950</name>
</gene>
<evidence type="ECO:0000256" key="6">
    <source>
        <dbReference type="RuleBase" id="RU000477"/>
    </source>
</evidence>
<feature type="transmembrane region" description="Helical" evidence="8">
    <location>
        <begin position="98"/>
        <end position="116"/>
    </location>
</feature>
<proteinExistence type="inferred from homology"/>
<sequence>MPVNYFENIVEDCQAAFLEFVGTATFLLLALGGIQAAAEAAGGAGGPPDVPQLMFIATSMGLGLLVSAWLFFRVTGALFNPNVSLALLLCGIIKPVRFVLYCLAQLIGAIAAAGLVRGLTSAPLASNTSLSPRTNMAQGVFIEMFITAILVLSVLMLAAEKHETTPFAPVGIGLTLFACHLFAVFYTGAGMNTARSFGPAVVSGFPDAHHWVYWVGPFLGSLLGAVFYSLLVHYRYWALNPNQDTTDPTASPDDPIVKARALAAADKSVARHDTPLEAGGPRNSLVENRSPTSSSASPNMEKGHSANIV</sequence>
<name>A0ABR3IQ97_9AGAR</name>
<evidence type="ECO:0008006" key="11">
    <source>
        <dbReference type="Google" id="ProtNLM"/>
    </source>
</evidence>
<dbReference type="PRINTS" id="PR00783">
    <property type="entry name" value="MINTRINSICP"/>
</dbReference>
<accession>A0ABR3IQ97</accession>
<evidence type="ECO:0000256" key="4">
    <source>
        <dbReference type="ARBA" id="ARBA00022989"/>
    </source>
</evidence>
<dbReference type="Proteomes" id="UP001556367">
    <property type="component" value="Unassembled WGS sequence"/>
</dbReference>
<keyword evidence="4 8" id="KW-1133">Transmembrane helix</keyword>
<keyword evidence="10" id="KW-1185">Reference proteome</keyword>
<dbReference type="PANTHER" id="PTHR19139">
    <property type="entry name" value="AQUAPORIN TRANSPORTER"/>
    <property type="match status" value="1"/>
</dbReference>
<feature type="region of interest" description="Disordered" evidence="7">
    <location>
        <begin position="266"/>
        <end position="309"/>
    </location>
</feature>
<dbReference type="PANTHER" id="PTHR19139:SF199">
    <property type="entry name" value="MIP17260P"/>
    <property type="match status" value="1"/>
</dbReference>
<keyword evidence="5 8" id="KW-0472">Membrane</keyword>